<evidence type="ECO:0000313" key="3">
    <source>
        <dbReference type="Proteomes" id="UP000095401"/>
    </source>
</evidence>
<dbReference type="NCBIfam" id="NF008525">
    <property type="entry name" value="PRK11460.1"/>
    <property type="match status" value="1"/>
</dbReference>
<name>A0A1D8IQH3_9GAMM</name>
<feature type="domain" description="Phospholipase/carboxylesterase/thioesterase" evidence="1">
    <location>
        <begin position="7"/>
        <end position="194"/>
    </location>
</feature>
<dbReference type="AlphaFoldDB" id="A0A1D8IQH3"/>
<dbReference type="KEGG" id="aprs:BI364_12985"/>
<accession>A0A1D8IQH3</accession>
<dbReference type="EMBL" id="CP017415">
    <property type="protein sequence ID" value="AOU98758.1"/>
    <property type="molecule type" value="Genomic_DNA"/>
</dbReference>
<dbReference type="RefSeq" id="WP_070079115.1">
    <property type="nucleotide sequence ID" value="NZ_CP017415.1"/>
</dbReference>
<reference evidence="3" key="1">
    <citation type="submission" date="2016-09" db="EMBL/GenBank/DDBJ databases">
        <title>Acidihalobacter prosperus F5.</title>
        <authorList>
            <person name="Khaleque H.N."/>
            <person name="Ramsay J.P."/>
            <person name="Kaksonen A.H."/>
            <person name="Boxall N.J."/>
            <person name="Watkin E.L.J."/>
        </authorList>
    </citation>
    <scope>NUCLEOTIDE SEQUENCE [LARGE SCALE GENOMIC DNA]</scope>
    <source>
        <strain evidence="3">F5</strain>
    </source>
</reference>
<dbReference type="Proteomes" id="UP000095401">
    <property type="component" value="Chromosome"/>
</dbReference>
<dbReference type="InterPro" id="IPR029058">
    <property type="entry name" value="AB_hydrolase_fold"/>
</dbReference>
<dbReference type="InterPro" id="IPR003140">
    <property type="entry name" value="PLipase/COase/thioEstase"/>
</dbReference>
<proteinExistence type="predicted"/>
<dbReference type="GO" id="GO:0016787">
    <property type="term" value="F:hydrolase activity"/>
    <property type="evidence" value="ECO:0007669"/>
    <property type="project" value="InterPro"/>
</dbReference>
<gene>
    <name evidence="2" type="ORF">BI364_12985</name>
</gene>
<dbReference type="Pfam" id="PF02230">
    <property type="entry name" value="Abhydrolase_2"/>
    <property type="match status" value="1"/>
</dbReference>
<dbReference type="Gene3D" id="3.40.50.1820">
    <property type="entry name" value="alpha/beta hydrolase"/>
    <property type="match status" value="1"/>
</dbReference>
<evidence type="ECO:0000313" key="2">
    <source>
        <dbReference type="EMBL" id="AOU98758.1"/>
    </source>
</evidence>
<evidence type="ECO:0000259" key="1">
    <source>
        <dbReference type="Pfam" id="PF02230"/>
    </source>
</evidence>
<keyword evidence="3" id="KW-1185">Reference proteome</keyword>
<organism evidence="2 3">
    <name type="scientific">Acidihalobacter yilgarnensis</name>
    <dbReference type="NCBI Taxonomy" id="2819280"/>
    <lineage>
        <taxon>Bacteria</taxon>
        <taxon>Pseudomonadati</taxon>
        <taxon>Pseudomonadota</taxon>
        <taxon>Gammaproteobacteria</taxon>
        <taxon>Chromatiales</taxon>
        <taxon>Ectothiorhodospiraceae</taxon>
        <taxon>Acidihalobacter</taxon>
    </lineage>
</organism>
<dbReference type="SUPFAM" id="SSF53474">
    <property type="entry name" value="alpha/beta-Hydrolases"/>
    <property type="match status" value="1"/>
</dbReference>
<protein>
    <recommendedName>
        <fullName evidence="1">Phospholipase/carboxylesterase/thioesterase domain-containing protein</fullName>
    </recommendedName>
</protein>
<sequence>MPLSESIVIARPEGSPGQLMLLFHGLGATPQDMNPLGERLARAYPRACIVSVRAPDPGDFGFGFQWFSARELSDERRVSRVAAALPAFTDTIRDWQSRTGAGPQETALIGFSQGAIMALECVRAQPALAGRVVSIAGRFARLPEATDEGITWYFLHGKDDAVIHYGYTVTAAEHLVALGGDVVADVLPFVGHEVNDALADLLVERLTHHVPRRTWQEALRDDAPLAPGEPGRGNT</sequence>